<evidence type="ECO:0000313" key="1">
    <source>
        <dbReference type="EMBL" id="KAG2425780.1"/>
    </source>
</evidence>
<comment type="caution">
    <text evidence="1">The sequence shown here is derived from an EMBL/GenBank/DDBJ whole genome shotgun (WGS) entry which is preliminary data.</text>
</comment>
<dbReference type="EMBL" id="JAEHOC010000052">
    <property type="protein sequence ID" value="KAG2425782.1"/>
    <property type="molecule type" value="Genomic_DNA"/>
</dbReference>
<evidence type="ECO:0000313" key="3">
    <source>
        <dbReference type="Proteomes" id="UP000650467"/>
    </source>
</evidence>
<dbReference type="AlphaFoldDB" id="A0A835SSC3"/>
<name>A0A835SSC3_CHLIN</name>
<proteinExistence type="predicted"/>
<dbReference type="Proteomes" id="UP000650467">
    <property type="component" value="Unassembled WGS sequence"/>
</dbReference>
<evidence type="ECO:0000313" key="2">
    <source>
        <dbReference type="EMBL" id="KAG2425782.1"/>
    </source>
</evidence>
<sequence length="68" mass="7746">MEPAGFKARLRPLTLERNIDAHPPSIEAVRMLVVNALTMCGTLPEDEDIAFARLFLSRYSEIEKQFLL</sequence>
<reference evidence="1" key="1">
    <citation type="journal article" date="2020" name="bioRxiv">
        <title>Comparative genomics of Chlamydomonas.</title>
        <authorList>
            <person name="Craig R.J."/>
            <person name="Hasan A.R."/>
            <person name="Ness R.W."/>
            <person name="Keightley P.D."/>
        </authorList>
    </citation>
    <scope>NUCLEOTIDE SEQUENCE</scope>
    <source>
        <strain evidence="1">SAG 7.73</strain>
    </source>
</reference>
<gene>
    <name evidence="1" type="ORF">HXX76_013405</name>
    <name evidence="2" type="ORF">HXX76_013407</name>
</gene>
<keyword evidence="3" id="KW-1185">Reference proteome</keyword>
<organism evidence="1 3">
    <name type="scientific">Chlamydomonas incerta</name>
    <dbReference type="NCBI Taxonomy" id="51695"/>
    <lineage>
        <taxon>Eukaryota</taxon>
        <taxon>Viridiplantae</taxon>
        <taxon>Chlorophyta</taxon>
        <taxon>core chlorophytes</taxon>
        <taxon>Chlorophyceae</taxon>
        <taxon>CS clade</taxon>
        <taxon>Chlamydomonadales</taxon>
        <taxon>Chlamydomonadaceae</taxon>
        <taxon>Chlamydomonas</taxon>
    </lineage>
</organism>
<accession>A0A835SSC3</accession>
<protein>
    <submittedName>
        <fullName evidence="1">Uncharacterized protein</fullName>
    </submittedName>
</protein>
<dbReference type="EMBL" id="JAEHOC010000052">
    <property type="protein sequence ID" value="KAG2425780.1"/>
    <property type="molecule type" value="Genomic_DNA"/>
</dbReference>